<dbReference type="Pfam" id="PF00069">
    <property type="entry name" value="Pkinase"/>
    <property type="match status" value="1"/>
</dbReference>
<reference evidence="9" key="1">
    <citation type="journal article" date="2019" name="Int. J. Syst. Evol. Microbiol.">
        <title>The Global Catalogue of Microorganisms (GCM) 10K type strain sequencing project: providing services to taxonomists for standard genome sequencing and annotation.</title>
        <authorList>
            <consortium name="The Broad Institute Genomics Platform"/>
            <consortium name="The Broad Institute Genome Sequencing Center for Infectious Disease"/>
            <person name="Wu L."/>
            <person name="Ma J."/>
        </authorList>
    </citation>
    <scope>NUCLEOTIDE SEQUENCE [LARGE SCALE GENOMIC DNA]</scope>
    <source>
        <strain evidence="9">JCM 17939</strain>
    </source>
</reference>
<keyword evidence="3" id="KW-0418">Kinase</keyword>
<proteinExistence type="predicted"/>
<feature type="transmembrane region" description="Helical" evidence="6">
    <location>
        <begin position="293"/>
        <end position="314"/>
    </location>
</feature>
<dbReference type="InterPro" id="IPR000719">
    <property type="entry name" value="Prot_kinase_dom"/>
</dbReference>
<evidence type="ECO:0000313" key="9">
    <source>
        <dbReference type="Proteomes" id="UP001501442"/>
    </source>
</evidence>
<feature type="compositionally biased region" description="Low complexity" evidence="5">
    <location>
        <begin position="250"/>
        <end position="277"/>
    </location>
</feature>
<sequence>MAVKTVQAQNAGQAQVRHSLRKEVACARRLPSSYTVQVLVDGTDQTRPYLITEYVEGPSLKDFVEDVGLLEPAQVRALAVAVARALAAIHQAGLAHCDLKPGHVLLAADGPRLIDFSIAQERSASDRSAEIEATADSAEWAAPERVTGGLGGPASDIFGWGCLIGYATTGRSPFAGTDADEFGRQAISPAALLNGLDEPLRSLVEAALVKDPADRPTAGDLVSRLGSVDRAITARPPEPGTAMLPVPGPANGASGGVAARRAARPAAATNPGPTPDAELTTGGARRSRRMRTLAMVSVPVVLVTVLAAAITVGGRDAGRDTPPDPDRTATPQSREISPVPAVLRPRSFRPGASHSGSVDGAHAGPGSPVPGRVRRPRTGHAGRPGVPGGHGGSSTPGSPAPPHGSSPAAPSSPASTPSPTPSPTTTESG</sequence>
<gene>
    <name evidence="8" type="ORF">GCM10023196_082390</name>
</gene>
<keyword evidence="2" id="KW-0547">Nucleotide-binding</keyword>
<name>A0ABP8UQK2_9ACTN</name>
<keyword evidence="4" id="KW-0067">ATP-binding</keyword>
<keyword evidence="1" id="KW-0808">Transferase</keyword>
<feature type="compositionally biased region" description="Gly residues" evidence="5">
    <location>
        <begin position="385"/>
        <end position="394"/>
    </location>
</feature>
<dbReference type="PROSITE" id="PS50011">
    <property type="entry name" value="PROTEIN_KINASE_DOM"/>
    <property type="match status" value="1"/>
</dbReference>
<keyword evidence="6" id="KW-0812">Transmembrane</keyword>
<keyword evidence="6" id="KW-1133">Transmembrane helix</keyword>
<protein>
    <recommendedName>
        <fullName evidence="7">Protein kinase domain-containing protein</fullName>
    </recommendedName>
</protein>
<dbReference type="PANTHER" id="PTHR43289:SF34">
    <property type="entry name" value="SERINE_THREONINE-PROTEIN KINASE YBDM-RELATED"/>
    <property type="match status" value="1"/>
</dbReference>
<dbReference type="Gene3D" id="1.10.510.10">
    <property type="entry name" value="Transferase(Phosphotransferase) domain 1"/>
    <property type="match status" value="1"/>
</dbReference>
<dbReference type="EMBL" id="BAABHK010000016">
    <property type="protein sequence ID" value="GAA4635736.1"/>
    <property type="molecule type" value="Genomic_DNA"/>
</dbReference>
<accession>A0ABP8UQK2</accession>
<dbReference type="Proteomes" id="UP001501442">
    <property type="component" value="Unassembled WGS sequence"/>
</dbReference>
<evidence type="ECO:0000259" key="7">
    <source>
        <dbReference type="PROSITE" id="PS50011"/>
    </source>
</evidence>
<feature type="compositionally biased region" description="Low complexity" evidence="5">
    <location>
        <begin position="405"/>
        <end position="415"/>
    </location>
</feature>
<evidence type="ECO:0000256" key="4">
    <source>
        <dbReference type="ARBA" id="ARBA00022840"/>
    </source>
</evidence>
<evidence type="ECO:0000256" key="5">
    <source>
        <dbReference type="SAM" id="MobiDB-lite"/>
    </source>
</evidence>
<evidence type="ECO:0000256" key="2">
    <source>
        <dbReference type="ARBA" id="ARBA00022741"/>
    </source>
</evidence>
<dbReference type="InterPro" id="IPR011009">
    <property type="entry name" value="Kinase-like_dom_sf"/>
</dbReference>
<keyword evidence="6" id="KW-0472">Membrane</keyword>
<dbReference type="CDD" id="cd14014">
    <property type="entry name" value="STKc_PknB_like"/>
    <property type="match status" value="1"/>
</dbReference>
<evidence type="ECO:0000256" key="3">
    <source>
        <dbReference type="ARBA" id="ARBA00022777"/>
    </source>
</evidence>
<evidence type="ECO:0000256" key="1">
    <source>
        <dbReference type="ARBA" id="ARBA00022679"/>
    </source>
</evidence>
<feature type="region of interest" description="Disordered" evidence="5">
    <location>
        <begin position="314"/>
        <end position="429"/>
    </location>
</feature>
<feature type="compositionally biased region" description="Basic and acidic residues" evidence="5">
    <location>
        <begin position="316"/>
        <end position="327"/>
    </location>
</feature>
<dbReference type="SUPFAM" id="SSF56112">
    <property type="entry name" value="Protein kinase-like (PK-like)"/>
    <property type="match status" value="1"/>
</dbReference>
<feature type="region of interest" description="Disordered" evidence="5">
    <location>
        <begin position="233"/>
        <end position="286"/>
    </location>
</feature>
<keyword evidence="9" id="KW-1185">Reference proteome</keyword>
<evidence type="ECO:0000313" key="8">
    <source>
        <dbReference type="EMBL" id="GAA4635736.1"/>
    </source>
</evidence>
<evidence type="ECO:0000256" key="6">
    <source>
        <dbReference type="SAM" id="Phobius"/>
    </source>
</evidence>
<feature type="domain" description="Protein kinase" evidence="7">
    <location>
        <begin position="1"/>
        <end position="232"/>
    </location>
</feature>
<dbReference type="PANTHER" id="PTHR43289">
    <property type="entry name" value="MITOGEN-ACTIVATED PROTEIN KINASE KINASE KINASE 20-RELATED"/>
    <property type="match status" value="1"/>
</dbReference>
<comment type="caution">
    <text evidence="8">The sequence shown here is derived from an EMBL/GenBank/DDBJ whole genome shotgun (WGS) entry which is preliminary data.</text>
</comment>
<organism evidence="8 9">
    <name type="scientific">Actinoallomurus vinaceus</name>
    <dbReference type="NCBI Taxonomy" id="1080074"/>
    <lineage>
        <taxon>Bacteria</taxon>
        <taxon>Bacillati</taxon>
        <taxon>Actinomycetota</taxon>
        <taxon>Actinomycetes</taxon>
        <taxon>Streptosporangiales</taxon>
        <taxon>Thermomonosporaceae</taxon>
        <taxon>Actinoallomurus</taxon>
    </lineage>
</organism>